<evidence type="ECO:0000256" key="1">
    <source>
        <dbReference type="ARBA" id="ARBA00001933"/>
    </source>
</evidence>
<keyword evidence="4" id="KW-0808">Transferase</keyword>
<dbReference type="Pfam" id="PF00155">
    <property type="entry name" value="Aminotran_1_2"/>
    <property type="match status" value="1"/>
</dbReference>
<organism evidence="7 8">
    <name type="scientific">Cutaneotrichosporon cavernicola</name>
    <dbReference type="NCBI Taxonomy" id="279322"/>
    <lineage>
        <taxon>Eukaryota</taxon>
        <taxon>Fungi</taxon>
        <taxon>Dikarya</taxon>
        <taxon>Basidiomycota</taxon>
        <taxon>Agaricomycotina</taxon>
        <taxon>Tremellomycetes</taxon>
        <taxon>Trichosporonales</taxon>
        <taxon>Trichosporonaceae</taxon>
        <taxon>Cutaneotrichosporon</taxon>
    </lineage>
</organism>
<feature type="domain" description="Aminotransferase class I/classII large" evidence="6">
    <location>
        <begin position="168"/>
        <end position="388"/>
    </location>
</feature>
<accession>A0AA48LAJ8</accession>
<keyword evidence="3" id="KW-0032">Aminotransferase</keyword>
<dbReference type="CDD" id="cd00609">
    <property type="entry name" value="AAT_like"/>
    <property type="match status" value="1"/>
</dbReference>
<evidence type="ECO:0000313" key="8">
    <source>
        <dbReference type="Proteomes" id="UP001233271"/>
    </source>
</evidence>
<dbReference type="PANTHER" id="PTHR42790:SF1">
    <property type="entry name" value="AROMATIC AMINO ACID AMINOTRANSFERASE, HYPOTHETICAL (EUROFUNG)"/>
    <property type="match status" value="1"/>
</dbReference>
<dbReference type="AlphaFoldDB" id="A0AA48LAJ8"/>
<sequence>MNIDTVPFAAEPAAPRTGLPKARDMSHHLNSITKRREANKLKELYKYAAIPGMIPMAGGVPSPAIFPFETLSADILRYDHLPLNPPRIPKKQGLFEWLFSSSSPVTDKINIPKYAPDPTDPMAIQLATSLQYAAATGPPAFPVWLRKYVETVFKPAFADWDVLLDVGATDAMTKVCSMMLSEGDSVLVEEWTYPGAMNAYLPYDVNVVGLPMDHEGIIAADMDKVLAEWDVEKQGRFPRMLYTVPTGQNPTGATMLADRRREVYEICSKYDIVIVEDEPYYCLFMDEYVPQGVKLSPVAQASRDAETSEGGKGNDAFLKSLPPSFLHFDTDGRVIRFDTFSKTSCPGSRLGWVTSSPIFIERLTRISECGTQAPSGFATALTLTMLNHWGWDGYVRWLRGIKANYRMKRDWMLDALADSFHLESDSNGLNPLVITTPFGRRFTGYARPNPASAEGRWDEKRGLTGAHGKPLISYIPPSAGMFVFLGVHLSGHPEYAALGDDATRILADRLWRVLAKHHVLFAPGWAFDPEGPHNIGGEGMGYFRLSFSIVTYEETRDAMEVFAKVLGKFLNK</sequence>
<evidence type="ECO:0000256" key="5">
    <source>
        <dbReference type="ARBA" id="ARBA00022898"/>
    </source>
</evidence>
<evidence type="ECO:0000256" key="4">
    <source>
        <dbReference type="ARBA" id="ARBA00022679"/>
    </source>
</evidence>
<keyword evidence="8" id="KW-1185">Reference proteome</keyword>
<protein>
    <recommendedName>
        <fullName evidence="6">Aminotransferase class I/classII large domain-containing protein</fullName>
    </recommendedName>
</protein>
<dbReference type="PANTHER" id="PTHR42790">
    <property type="entry name" value="AMINOTRANSFERASE"/>
    <property type="match status" value="1"/>
</dbReference>
<dbReference type="InterPro" id="IPR004839">
    <property type="entry name" value="Aminotransferase_I/II_large"/>
</dbReference>
<dbReference type="InterPro" id="IPR015424">
    <property type="entry name" value="PyrdxlP-dep_Trfase"/>
</dbReference>
<dbReference type="Gene3D" id="3.40.640.10">
    <property type="entry name" value="Type I PLP-dependent aspartate aminotransferase-like (Major domain)"/>
    <property type="match status" value="2"/>
</dbReference>
<evidence type="ECO:0000256" key="2">
    <source>
        <dbReference type="ARBA" id="ARBA00007441"/>
    </source>
</evidence>
<dbReference type="GO" id="GO:0030170">
    <property type="term" value="F:pyridoxal phosphate binding"/>
    <property type="evidence" value="ECO:0007669"/>
    <property type="project" value="InterPro"/>
</dbReference>
<evidence type="ECO:0000259" key="6">
    <source>
        <dbReference type="Pfam" id="PF00155"/>
    </source>
</evidence>
<evidence type="ECO:0000256" key="3">
    <source>
        <dbReference type="ARBA" id="ARBA00022576"/>
    </source>
</evidence>
<comment type="similarity">
    <text evidence="2">Belongs to the class-I pyridoxal-phosphate-dependent aminotransferase family.</text>
</comment>
<dbReference type="GeneID" id="85498827"/>
<keyword evidence="5" id="KW-0663">Pyridoxal phosphate</keyword>
<dbReference type="GO" id="GO:0008483">
    <property type="term" value="F:transaminase activity"/>
    <property type="evidence" value="ECO:0007669"/>
    <property type="project" value="UniProtKB-KW"/>
</dbReference>
<dbReference type="GO" id="GO:1901605">
    <property type="term" value="P:alpha-amino acid metabolic process"/>
    <property type="evidence" value="ECO:0007669"/>
    <property type="project" value="TreeGrafter"/>
</dbReference>
<name>A0AA48LAJ8_9TREE</name>
<dbReference type="SUPFAM" id="SSF53383">
    <property type="entry name" value="PLP-dependent transferases"/>
    <property type="match status" value="1"/>
</dbReference>
<proteinExistence type="inferred from homology"/>
<dbReference type="KEGG" id="ccac:CcaHIS019_0705380"/>
<reference evidence="7" key="1">
    <citation type="journal article" date="2023" name="BMC Genomics">
        <title>Chromosome-level genome assemblies of Cutaneotrichosporon spp. (Trichosporonales, Basidiomycota) reveal imbalanced evolution between nucleotide sequences and chromosome synteny.</title>
        <authorList>
            <person name="Kobayashi Y."/>
            <person name="Kayamori A."/>
            <person name="Aoki K."/>
            <person name="Shiwa Y."/>
            <person name="Matsutani M."/>
            <person name="Fujita N."/>
            <person name="Sugita T."/>
            <person name="Iwasaki W."/>
            <person name="Tanaka N."/>
            <person name="Takashima M."/>
        </authorList>
    </citation>
    <scope>NUCLEOTIDE SEQUENCE</scope>
    <source>
        <strain evidence="7">HIS019</strain>
    </source>
</reference>
<dbReference type="InterPro" id="IPR015421">
    <property type="entry name" value="PyrdxlP-dep_Trfase_major"/>
</dbReference>
<comment type="cofactor">
    <cofactor evidence="1">
        <name>pyridoxal 5'-phosphate</name>
        <dbReference type="ChEBI" id="CHEBI:597326"/>
    </cofactor>
</comment>
<dbReference type="Proteomes" id="UP001233271">
    <property type="component" value="Chromosome 7b"/>
</dbReference>
<dbReference type="RefSeq" id="XP_060460222.1">
    <property type="nucleotide sequence ID" value="XM_060603982.1"/>
</dbReference>
<gene>
    <name evidence="7" type="ORF">CcaverHIS019_0705380</name>
</gene>
<dbReference type="InterPro" id="IPR050859">
    <property type="entry name" value="Class-I_PLP-dep_aminotransf"/>
</dbReference>
<dbReference type="EMBL" id="AP028219">
    <property type="protein sequence ID" value="BEI94957.1"/>
    <property type="molecule type" value="Genomic_DNA"/>
</dbReference>
<evidence type="ECO:0000313" key="7">
    <source>
        <dbReference type="EMBL" id="BEI94957.1"/>
    </source>
</evidence>